<feature type="transmembrane region" description="Helical" evidence="11">
    <location>
        <begin position="130"/>
        <end position="148"/>
    </location>
</feature>
<dbReference type="InterPro" id="IPR023011">
    <property type="entry name" value="ATP_synth_F0_asu_AS"/>
</dbReference>
<keyword evidence="11" id="KW-1003">Cell membrane</keyword>
<keyword evidence="10 11" id="KW-0066">ATP synthesis</keyword>
<dbReference type="SUPFAM" id="SSF81336">
    <property type="entry name" value="F1F0 ATP synthase subunit A"/>
    <property type="match status" value="1"/>
</dbReference>
<feature type="transmembrane region" description="Helical" evidence="11">
    <location>
        <begin position="20"/>
        <end position="41"/>
    </location>
</feature>
<protein>
    <recommendedName>
        <fullName evidence="11 12">ATP synthase subunit a</fullName>
    </recommendedName>
    <alternativeName>
        <fullName evidence="11">ATP synthase F0 sector subunit a</fullName>
    </alternativeName>
    <alternativeName>
        <fullName evidence="11">F-ATPase subunit 6</fullName>
    </alternativeName>
</protein>
<evidence type="ECO:0000256" key="1">
    <source>
        <dbReference type="ARBA" id="ARBA00004141"/>
    </source>
</evidence>
<dbReference type="PRINTS" id="PR00123">
    <property type="entry name" value="ATPASEA"/>
</dbReference>
<dbReference type="GO" id="GO:0042777">
    <property type="term" value="P:proton motive force-driven plasma membrane ATP synthesis"/>
    <property type="evidence" value="ECO:0007669"/>
    <property type="project" value="TreeGrafter"/>
</dbReference>
<dbReference type="InterPro" id="IPR000568">
    <property type="entry name" value="ATP_synth_F0_asu"/>
</dbReference>
<dbReference type="InterPro" id="IPR035908">
    <property type="entry name" value="F0_ATP_A_sf"/>
</dbReference>
<evidence type="ECO:0000256" key="9">
    <source>
        <dbReference type="ARBA" id="ARBA00023136"/>
    </source>
</evidence>
<dbReference type="AlphaFoldDB" id="A0A1G2APL9"/>
<evidence type="ECO:0000256" key="4">
    <source>
        <dbReference type="ARBA" id="ARBA00022547"/>
    </source>
</evidence>
<dbReference type="CDD" id="cd00310">
    <property type="entry name" value="ATP-synt_Fo_a_6"/>
    <property type="match status" value="1"/>
</dbReference>
<dbReference type="Gene3D" id="1.20.120.220">
    <property type="entry name" value="ATP synthase, F0 complex, subunit A"/>
    <property type="match status" value="1"/>
</dbReference>
<keyword evidence="3 11" id="KW-0813">Transport</keyword>
<evidence type="ECO:0000313" key="14">
    <source>
        <dbReference type="Proteomes" id="UP000177165"/>
    </source>
</evidence>
<comment type="function">
    <text evidence="11 12">Key component of the proton channel; it plays a direct role in the translocation of protons across the membrane.</text>
</comment>
<dbReference type="InterPro" id="IPR045082">
    <property type="entry name" value="ATP_syn_F0_a_bact/chloroplast"/>
</dbReference>
<keyword evidence="9 11" id="KW-0472">Membrane</keyword>
<feature type="transmembrane region" description="Helical" evidence="11">
    <location>
        <begin position="80"/>
        <end position="110"/>
    </location>
</feature>
<proteinExistence type="inferred from homology"/>
<evidence type="ECO:0000256" key="12">
    <source>
        <dbReference type="RuleBase" id="RU000483"/>
    </source>
</evidence>
<dbReference type="Proteomes" id="UP000177165">
    <property type="component" value="Unassembled WGS sequence"/>
</dbReference>
<feature type="transmembrane region" description="Helical" evidence="11">
    <location>
        <begin position="221"/>
        <end position="243"/>
    </location>
</feature>
<keyword evidence="4 11" id="KW-0138">CF(0)</keyword>
<dbReference type="HAMAP" id="MF_01393">
    <property type="entry name" value="ATP_synth_a_bact"/>
    <property type="match status" value="1"/>
</dbReference>
<dbReference type="PROSITE" id="PS00449">
    <property type="entry name" value="ATPASE_A"/>
    <property type="match status" value="1"/>
</dbReference>
<evidence type="ECO:0000256" key="5">
    <source>
        <dbReference type="ARBA" id="ARBA00022692"/>
    </source>
</evidence>
<dbReference type="GO" id="GO:0005886">
    <property type="term" value="C:plasma membrane"/>
    <property type="evidence" value="ECO:0007669"/>
    <property type="project" value="UniProtKB-SubCell"/>
</dbReference>
<evidence type="ECO:0000256" key="8">
    <source>
        <dbReference type="ARBA" id="ARBA00023065"/>
    </source>
</evidence>
<sequence>MAAEISLAAEPIMTLGTWGVPNSVVTTWIVVIIIVFGALLLRKKRLQAVPKGMQNVVEAVCEFLDTNIQNIAGSKKNARLFFPLVGSLFIFIILLNWFGLLPGVGSIGFYEIHEGREVFVPLLRAGTSDLNTTLALAIVAVIATHIFGMKHLGPGKHLGKFFINPFKRGPIMMGVGFLELFGEVSKIISFSFRLFGNIFAGEVLLIVMTGLVSFLAPVPFYFLEIFVGFIQALVFATLTLILLTMATAEHEEHEKV</sequence>
<evidence type="ECO:0000256" key="10">
    <source>
        <dbReference type="ARBA" id="ARBA00023310"/>
    </source>
</evidence>
<dbReference type="PANTHER" id="PTHR42823">
    <property type="entry name" value="ATP SYNTHASE SUBUNIT A, CHLOROPLASTIC"/>
    <property type="match status" value="1"/>
</dbReference>
<comment type="similarity">
    <text evidence="2 11 12">Belongs to the ATPase A chain family.</text>
</comment>
<keyword evidence="7 11" id="KW-1133">Transmembrane helix</keyword>
<dbReference type="Pfam" id="PF00119">
    <property type="entry name" value="ATP-synt_A"/>
    <property type="match status" value="1"/>
</dbReference>
<dbReference type="EMBL" id="MHKB01000013">
    <property type="protein sequence ID" value="OGY78585.1"/>
    <property type="molecule type" value="Genomic_DNA"/>
</dbReference>
<keyword evidence="5 11" id="KW-0812">Transmembrane</keyword>
<evidence type="ECO:0000256" key="2">
    <source>
        <dbReference type="ARBA" id="ARBA00006810"/>
    </source>
</evidence>
<organism evidence="13 14">
    <name type="scientific">Candidatus Kerfeldbacteria bacterium RIFCSPHIGHO2_02_FULL_42_14</name>
    <dbReference type="NCBI Taxonomy" id="1798540"/>
    <lineage>
        <taxon>Bacteria</taxon>
        <taxon>Candidatus Kerfeldiibacteriota</taxon>
    </lineage>
</organism>
<evidence type="ECO:0000256" key="7">
    <source>
        <dbReference type="ARBA" id="ARBA00022989"/>
    </source>
</evidence>
<reference evidence="13 14" key="1">
    <citation type="journal article" date="2016" name="Nat. Commun.">
        <title>Thousands of microbial genomes shed light on interconnected biogeochemical processes in an aquifer system.</title>
        <authorList>
            <person name="Anantharaman K."/>
            <person name="Brown C.T."/>
            <person name="Hug L.A."/>
            <person name="Sharon I."/>
            <person name="Castelle C.J."/>
            <person name="Probst A.J."/>
            <person name="Thomas B.C."/>
            <person name="Singh A."/>
            <person name="Wilkins M.J."/>
            <person name="Karaoz U."/>
            <person name="Brodie E.L."/>
            <person name="Williams K.H."/>
            <person name="Hubbard S.S."/>
            <person name="Banfield J.F."/>
        </authorList>
    </citation>
    <scope>NUCLEOTIDE SEQUENCE [LARGE SCALE GENOMIC DNA]</scope>
</reference>
<comment type="caution">
    <text evidence="13">The sequence shown here is derived from an EMBL/GenBank/DDBJ whole genome shotgun (WGS) entry which is preliminary data.</text>
</comment>
<accession>A0A1G2APL9</accession>
<evidence type="ECO:0000256" key="3">
    <source>
        <dbReference type="ARBA" id="ARBA00022448"/>
    </source>
</evidence>
<gene>
    <name evidence="11" type="primary">atpB</name>
    <name evidence="13" type="ORF">A3B74_04355</name>
</gene>
<dbReference type="NCBIfam" id="TIGR01131">
    <property type="entry name" value="ATP_synt_6_or_A"/>
    <property type="match status" value="1"/>
</dbReference>
<evidence type="ECO:0000256" key="6">
    <source>
        <dbReference type="ARBA" id="ARBA00022781"/>
    </source>
</evidence>
<evidence type="ECO:0000313" key="13">
    <source>
        <dbReference type="EMBL" id="OGY78585.1"/>
    </source>
</evidence>
<keyword evidence="6 11" id="KW-0375">Hydrogen ion transport</keyword>
<keyword evidence="8 11" id="KW-0406">Ion transport</keyword>
<dbReference type="PANTHER" id="PTHR42823:SF3">
    <property type="entry name" value="ATP SYNTHASE SUBUNIT A, CHLOROPLASTIC"/>
    <property type="match status" value="1"/>
</dbReference>
<comment type="subcellular location">
    <subcellularLocation>
        <location evidence="11 12">Cell membrane</location>
        <topology evidence="11 12">Multi-pass membrane protein</topology>
    </subcellularLocation>
    <subcellularLocation>
        <location evidence="1">Membrane</location>
        <topology evidence="1">Multi-pass membrane protein</topology>
    </subcellularLocation>
</comment>
<dbReference type="GO" id="GO:0045259">
    <property type="term" value="C:proton-transporting ATP synthase complex"/>
    <property type="evidence" value="ECO:0007669"/>
    <property type="project" value="UniProtKB-KW"/>
</dbReference>
<evidence type="ECO:0000256" key="11">
    <source>
        <dbReference type="HAMAP-Rule" id="MF_01393"/>
    </source>
</evidence>
<dbReference type="STRING" id="1798540.A3B74_04355"/>
<feature type="transmembrane region" description="Helical" evidence="11">
    <location>
        <begin position="194"/>
        <end position="215"/>
    </location>
</feature>
<dbReference type="GO" id="GO:0046933">
    <property type="term" value="F:proton-transporting ATP synthase activity, rotational mechanism"/>
    <property type="evidence" value="ECO:0007669"/>
    <property type="project" value="UniProtKB-UniRule"/>
</dbReference>
<name>A0A1G2APL9_9BACT</name>